<accession>A0A8X6N7C9</accession>
<dbReference type="OrthoDB" id="6466982at2759"/>
<keyword evidence="3" id="KW-1185">Reference proteome</keyword>
<dbReference type="EMBL" id="BMAW01119575">
    <property type="protein sequence ID" value="GFT85261.1"/>
    <property type="molecule type" value="Genomic_DNA"/>
</dbReference>
<reference evidence="1" key="1">
    <citation type="submission" date="2020-08" db="EMBL/GenBank/DDBJ databases">
        <title>Multicomponent nature underlies the extraordinary mechanical properties of spider dragline silk.</title>
        <authorList>
            <person name="Kono N."/>
            <person name="Nakamura H."/>
            <person name="Mori M."/>
            <person name="Yoshida Y."/>
            <person name="Ohtoshi R."/>
            <person name="Malay A.D."/>
            <person name="Moran D.A.P."/>
            <person name="Tomita M."/>
            <person name="Numata K."/>
            <person name="Arakawa K."/>
        </authorList>
    </citation>
    <scope>NUCLEOTIDE SEQUENCE</scope>
</reference>
<evidence type="ECO:0000313" key="1">
    <source>
        <dbReference type="EMBL" id="GFS97502.1"/>
    </source>
</evidence>
<gene>
    <name evidence="1" type="ORF">NPIL_310251</name>
    <name evidence="2" type="ORF">NPIL_530431</name>
</gene>
<evidence type="ECO:0000313" key="3">
    <source>
        <dbReference type="Proteomes" id="UP000887013"/>
    </source>
</evidence>
<evidence type="ECO:0000313" key="2">
    <source>
        <dbReference type="EMBL" id="GFT85261.1"/>
    </source>
</evidence>
<dbReference type="EMBL" id="BMAW01100973">
    <property type="protein sequence ID" value="GFS97502.1"/>
    <property type="molecule type" value="Genomic_DNA"/>
</dbReference>
<dbReference type="AlphaFoldDB" id="A0A8X6N7C9"/>
<dbReference type="Proteomes" id="UP000887013">
    <property type="component" value="Unassembled WGS sequence"/>
</dbReference>
<comment type="caution">
    <text evidence="1">The sequence shown here is derived from an EMBL/GenBank/DDBJ whole genome shotgun (WGS) entry which is preliminary data.</text>
</comment>
<proteinExistence type="predicted"/>
<organism evidence="1 3">
    <name type="scientific">Nephila pilipes</name>
    <name type="common">Giant wood spider</name>
    <name type="synonym">Nephila maculata</name>
    <dbReference type="NCBI Taxonomy" id="299642"/>
    <lineage>
        <taxon>Eukaryota</taxon>
        <taxon>Metazoa</taxon>
        <taxon>Ecdysozoa</taxon>
        <taxon>Arthropoda</taxon>
        <taxon>Chelicerata</taxon>
        <taxon>Arachnida</taxon>
        <taxon>Araneae</taxon>
        <taxon>Araneomorphae</taxon>
        <taxon>Entelegynae</taxon>
        <taxon>Araneoidea</taxon>
        <taxon>Nephilidae</taxon>
        <taxon>Nephila</taxon>
    </lineage>
</organism>
<sequence>MGSLVRKQLWNRQSFGGCSQEMAGNAELNKNVDGTGENSGCSMVHRDKLVDSQYTKRNTQINICCTDGDSCNTYADLK</sequence>
<name>A0A8X6N7C9_NEPPI</name>
<protein>
    <submittedName>
        <fullName evidence="1">Uncharacterized protein</fullName>
    </submittedName>
</protein>